<reference evidence="5" key="1">
    <citation type="submission" date="2022-01" db="EMBL/GenBank/DDBJ databases">
        <authorList>
            <person name="King R."/>
        </authorList>
    </citation>
    <scope>NUCLEOTIDE SEQUENCE</scope>
</reference>
<dbReference type="Pfam" id="PF00076">
    <property type="entry name" value="RRM_1"/>
    <property type="match status" value="1"/>
</dbReference>
<dbReference type="OrthoDB" id="3800936at2759"/>
<evidence type="ECO:0000259" key="4">
    <source>
        <dbReference type="PROSITE" id="PS50102"/>
    </source>
</evidence>
<dbReference type="PANTHER" id="PTHR21245">
    <property type="entry name" value="HETEROGENEOUS NUCLEAR RIBONUCLEOPROTEIN"/>
    <property type="match status" value="1"/>
</dbReference>
<dbReference type="Gene3D" id="3.30.70.330">
    <property type="match status" value="2"/>
</dbReference>
<dbReference type="InterPro" id="IPR000504">
    <property type="entry name" value="RRM_dom"/>
</dbReference>
<dbReference type="InterPro" id="IPR035979">
    <property type="entry name" value="RBD_domain_sf"/>
</dbReference>
<name>A0A9P0DNE1_9CUCU</name>
<dbReference type="SMART" id="SM00360">
    <property type="entry name" value="RRM"/>
    <property type="match status" value="3"/>
</dbReference>
<dbReference type="GO" id="GO:0003723">
    <property type="term" value="F:RNA binding"/>
    <property type="evidence" value="ECO:0007669"/>
    <property type="project" value="UniProtKB-UniRule"/>
</dbReference>
<evidence type="ECO:0000256" key="3">
    <source>
        <dbReference type="SAM" id="MobiDB-lite"/>
    </source>
</evidence>
<dbReference type="InterPro" id="IPR012677">
    <property type="entry name" value="Nucleotide-bd_a/b_plait_sf"/>
</dbReference>
<feature type="region of interest" description="Disordered" evidence="3">
    <location>
        <begin position="317"/>
        <end position="341"/>
    </location>
</feature>
<evidence type="ECO:0000313" key="6">
    <source>
        <dbReference type="Proteomes" id="UP001152799"/>
    </source>
</evidence>
<dbReference type="AlphaFoldDB" id="A0A9P0DNE1"/>
<feature type="domain" description="RRM" evidence="4">
    <location>
        <begin position="34"/>
        <end position="117"/>
    </location>
</feature>
<dbReference type="Proteomes" id="UP001152799">
    <property type="component" value="Chromosome 7"/>
</dbReference>
<dbReference type="PROSITE" id="PS50102">
    <property type="entry name" value="RRM"/>
    <property type="match status" value="2"/>
</dbReference>
<dbReference type="EMBL" id="OU892283">
    <property type="protein sequence ID" value="CAH1133579.1"/>
    <property type="molecule type" value="Genomic_DNA"/>
</dbReference>
<sequence length="365" mass="42602">MSFEFAPYIFHDQIYRQVIFHRDKNRGFRPEKESELHVTKIPFTANVFDLFKFFDKVGKIFQVKLMMKEGSASNRGFGFITYFSKNSAQEATNSLTTVPFIQQDDDDNYLLITKSLDNCRIFLRGIARQKSKEEIWMELERIYRGVNIVDVIVHGNPQNVHLNRGYVFVEFPTHEEAARARVKLRHCRIFGIFLEVEWALPLKNFGQEEISKVKILFVRNLDLLLSRFQFGMIIHRLINCQFVEKIHKFENHAFIHLITHEHAEQLLEKLKAFYNGTTVEVCFATPPNKFADKTFRNTVIANRCQKFEKLSRASNRYAESTSMDTPPLSVSPTSTNTSSALKRQKDILEDLEVKLLEISEKMSSI</sequence>
<evidence type="ECO:0000256" key="2">
    <source>
        <dbReference type="PROSITE-ProRule" id="PRU00176"/>
    </source>
</evidence>
<keyword evidence="1 2" id="KW-0694">RNA-binding</keyword>
<feature type="domain" description="RRM" evidence="4">
    <location>
        <begin position="119"/>
        <end position="201"/>
    </location>
</feature>
<evidence type="ECO:0000256" key="1">
    <source>
        <dbReference type="ARBA" id="ARBA00022884"/>
    </source>
</evidence>
<protein>
    <recommendedName>
        <fullName evidence="4">RRM domain-containing protein</fullName>
    </recommendedName>
</protein>
<accession>A0A9P0DNE1</accession>
<keyword evidence="6" id="KW-1185">Reference proteome</keyword>
<dbReference type="SUPFAM" id="SSF54928">
    <property type="entry name" value="RNA-binding domain, RBD"/>
    <property type="match status" value="3"/>
</dbReference>
<gene>
    <name evidence="5" type="ORF">CEUTPL_LOCUS12031</name>
</gene>
<proteinExistence type="predicted"/>
<evidence type="ECO:0000313" key="5">
    <source>
        <dbReference type="EMBL" id="CAH1133579.1"/>
    </source>
</evidence>
<organism evidence="5 6">
    <name type="scientific">Ceutorhynchus assimilis</name>
    <name type="common">cabbage seed weevil</name>
    <dbReference type="NCBI Taxonomy" id="467358"/>
    <lineage>
        <taxon>Eukaryota</taxon>
        <taxon>Metazoa</taxon>
        <taxon>Ecdysozoa</taxon>
        <taxon>Arthropoda</taxon>
        <taxon>Hexapoda</taxon>
        <taxon>Insecta</taxon>
        <taxon>Pterygota</taxon>
        <taxon>Neoptera</taxon>
        <taxon>Endopterygota</taxon>
        <taxon>Coleoptera</taxon>
        <taxon>Polyphaga</taxon>
        <taxon>Cucujiformia</taxon>
        <taxon>Curculionidae</taxon>
        <taxon>Ceutorhynchinae</taxon>
        <taxon>Ceutorhynchus</taxon>
    </lineage>
</organism>